<reference evidence="2 3" key="1">
    <citation type="submission" date="2011-08" db="EMBL/GenBank/DDBJ databases">
        <authorList>
            <person name="Weinstock G."/>
            <person name="Sodergren E."/>
            <person name="Clifton S."/>
            <person name="Fulton L."/>
            <person name="Fulton B."/>
            <person name="Courtney L."/>
            <person name="Fronick C."/>
            <person name="Harrison M."/>
            <person name="Strong C."/>
            <person name="Farmer C."/>
            <person name="Delahaunty K."/>
            <person name="Markovic C."/>
            <person name="Hall O."/>
            <person name="Minx P."/>
            <person name="Tomlinson C."/>
            <person name="Mitreva M."/>
            <person name="Hou S."/>
            <person name="Chen J."/>
            <person name="Wollam A."/>
            <person name="Pepin K.H."/>
            <person name="Johnson M."/>
            <person name="Bhonagiri V."/>
            <person name="Zhang X."/>
            <person name="Suruliraj S."/>
            <person name="Warren W."/>
            <person name="Chinwalla A."/>
            <person name="Mardis E.R."/>
            <person name="Wilson R.K."/>
        </authorList>
    </citation>
    <scope>NUCLEOTIDE SEQUENCE [LARGE SCALE GENOMIC DNA]</scope>
    <source>
        <strain evidence="2 3">F0432</strain>
    </source>
</reference>
<organism evidence="2 3">
    <name type="scientific">Cardiobacterium valvarum F0432</name>
    <dbReference type="NCBI Taxonomy" id="797473"/>
    <lineage>
        <taxon>Bacteria</taxon>
        <taxon>Pseudomonadati</taxon>
        <taxon>Pseudomonadota</taxon>
        <taxon>Gammaproteobacteria</taxon>
        <taxon>Cardiobacteriales</taxon>
        <taxon>Cardiobacteriaceae</taxon>
        <taxon>Cardiobacterium</taxon>
    </lineage>
</organism>
<sequence>MRKTLMALTLIAPQAGAAPLFSDDIAVGKQLLTYLGKDSKAATALVLTRKPDGGDAVARIKADSPVTILLVDDKGRVLVKNAFGLTGWVQADTSGAAADKLDGLQKAAIGEGEFIFYHDPKNSTFLNESLPGKDEEPETYRALRGKLAGDDKDYFVYCDQGMSGDPNCTIFPVPADGKAPTETAYDENRTLNGETYYLPGDGTVYTDTRANLYYQTRSKYTLKGDKLDEVIQPYHYIGVDSKAENTFTLDGLDGKKHKVKKGEKVRVILDDPHAIPCKEDEICKLKLLVQNAAGDTGWVIPDTYSGEEDKPGPKIEYIRFYGD</sequence>
<name>G9ZHN6_9GAMM</name>
<feature type="signal peptide" evidence="1">
    <location>
        <begin position="1"/>
        <end position="17"/>
    </location>
</feature>
<protein>
    <submittedName>
        <fullName evidence="2">Uncharacterized protein</fullName>
    </submittedName>
</protein>
<dbReference type="Proteomes" id="UP000004750">
    <property type="component" value="Unassembled WGS sequence"/>
</dbReference>
<dbReference type="EMBL" id="AGCM01000134">
    <property type="protein sequence ID" value="EHM52485.1"/>
    <property type="molecule type" value="Genomic_DNA"/>
</dbReference>
<dbReference type="RefSeq" id="WP_006986289.1">
    <property type="nucleotide sequence ID" value="NZ_JH417950.1"/>
</dbReference>
<dbReference type="AlphaFoldDB" id="G9ZHN6"/>
<keyword evidence="1" id="KW-0732">Signal</keyword>
<dbReference type="HOGENOM" id="CLU_760091_0_0_6"/>
<dbReference type="STRING" id="797473.HMPREF9080_02294"/>
<accession>G9ZHN6</accession>
<feature type="chain" id="PRO_5003529996" evidence="1">
    <location>
        <begin position="18"/>
        <end position="323"/>
    </location>
</feature>
<proteinExistence type="predicted"/>
<evidence type="ECO:0000256" key="1">
    <source>
        <dbReference type="SAM" id="SignalP"/>
    </source>
</evidence>
<gene>
    <name evidence="2" type="ORF">HMPREF9080_02294</name>
</gene>
<evidence type="ECO:0000313" key="3">
    <source>
        <dbReference type="Proteomes" id="UP000004750"/>
    </source>
</evidence>
<comment type="caution">
    <text evidence="2">The sequence shown here is derived from an EMBL/GenBank/DDBJ whole genome shotgun (WGS) entry which is preliminary data.</text>
</comment>
<evidence type="ECO:0000313" key="2">
    <source>
        <dbReference type="EMBL" id="EHM52485.1"/>
    </source>
</evidence>